<evidence type="ECO:0008006" key="4">
    <source>
        <dbReference type="Google" id="ProtNLM"/>
    </source>
</evidence>
<dbReference type="AlphaFoldDB" id="A0A4R5CGJ8"/>
<dbReference type="SUPFAM" id="SSF56935">
    <property type="entry name" value="Porins"/>
    <property type="match status" value="1"/>
</dbReference>
<keyword evidence="3" id="KW-1185">Reference proteome</keyword>
<feature type="chain" id="PRO_5020861158" description="Long-chain fatty acid transport protein" evidence="1">
    <location>
        <begin position="20"/>
        <end position="412"/>
    </location>
</feature>
<organism evidence="2 3">
    <name type="scientific">Flavobacterium cellulosilyticum</name>
    <dbReference type="NCBI Taxonomy" id="2541731"/>
    <lineage>
        <taxon>Bacteria</taxon>
        <taxon>Pseudomonadati</taxon>
        <taxon>Bacteroidota</taxon>
        <taxon>Flavobacteriia</taxon>
        <taxon>Flavobacteriales</taxon>
        <taxon>Flavobacteriaceae</taxon>
        <taxon>Flavobacterium</taxon>
    </lineage>
</organism>
<reference evidence="2 3" key="1">
    <citation type="submission" date="2019-03" db="EMBL/GenBank/DDBJ databases">
        <title>Flavobacterium AR-3-4 sp. nov. isolated from arctic soil.</title>
        <authorList>
            <person name="Chaudhary D.K."/>
        </authorList>
    </citation>
    <scope>NUCLEOTIDE SEQUENCE [LARGE SCALE GENOMIC DNA]</scope>
    <source>
        <strain evidence="2 3">AR-3-4</strain>
    </source>
</reference>
<evidence type="ECO:0000256" key="1">
    <source>
        <dbReference type="SAM" id="SignalP"/>
    </source>
</evidence>
<gene>
    <name evidence="2" type="ORF">E0F76_00495</name>
</gene>
<feature type="signal peptide" evidence="1">
    <location>
        <begin position="1"/>
        <end position="19"/>
    </location>
</feature>
<name>A0A4R5CGJ8_9FLAO</name>
<keyword evidence="1" id="KW-0732">Signal</keyword>
<proteinExistence type="predicted"/>
<sequence>MIRKFIIGACLFLSVVSFAQDGTSSPYSFYGIGEAKFNGTLESRSMGGISISKDSTHVNLLNPAGLADLKWTNFTIGGSSNHATLKSNDASAKTNRTTLDYITLGIPLGKFGAAFGLMPLSSVGYRINDINTNGTQNSRSYNGWGGVNKVFLGFGYKVNSNFNVGVKANYNFGQIKTNSVEFAPNIQNGTLESNAATLSGINYDVGMMYNTKINEKLTFFSSLYYTPESNLRSNNTRNVSTINNTSQTVDNLDESKTTTDLKLPQKIAFGAGIGDSKKWLFGAEVAIQAVGELTNSYNSKSNVEYGKRQKYSIGGYYTPDSGSYVSYGKRITFRGGFKYEKTGLIINSTSINDVGVTLGIGLPITASLSNFNLGIEYGKKGTTSANLIQENYLNLNLSFSLNDKWFVRSKFR</sequence>
<dbReference type="Proteomes" id="UP000295479">
    <property type="component" value="Unassembled WGS sequence"/>
</dbReference>
<dbReference type="OrthoDB" id="1491239at2"/>
<accession>A0A4R5CGJ8</accession>
<protein>
    <recommendedName>
        <fullName evidence="4">Long-chain fatty acid transport protein</fullName>
    </recommendedName>
</protein>
<evidence type="ECO:0000313" key="2">
    <source>
        <dbReference type="EMBL" id="TDD99241.1"/>
    </source>
</evidence>
<dbReference type="Gene3D" id="2.40.160.60">
    <property type="entry name" value="Outer membrane protein transport protein (OMPP1/FadL/TodX)"/>
    <property type="match status" value="1"/>
</dbReference>
<dbReference type="EMBL" id="SMFK01000001">
    <property type="protein sequence ID" value="TDD99241.1"/>
    <property type="molecule type" value="Genomic_DNA"/>
</dbReference>
<evidence type="ECO:0000313" key="3">
    <source>
        <dbReference type="Proteomes" id="UP000295479"/>
    </source>
</evidence>
<dbReference type="RefSeq" id="WP_132000380.1">
    <property type="nucleotide sequence ID" value="NZ_SMFK01000001.1"/>
</dbReference>
<comment type="caution">
    <text evidence="2">The sequence shown here is derived from an EMBL/GenBank/DDBJ whole genome shotgun (WGS) entry which is preliminary data.</text>
</comment>